<sequence length="120" mass="14079">MERYIYHGQDKEFLSFLAVFVTVSHLIQYGCAVVPCSLRPRGQIERYCFFDIQHWTYPFQNNNNISHSLTRIVLVSSSLKETCTVASKEYAWGTPWRRIDELYMEAPTLQGFAYVQLRDS</sequence>
<dbReference type="RefSeq" id="XP_005703776.1">
    <property type="nucleotide sequence ID" value="XM_005703719.1"/>
</dbReference>
<keyword evidence="2" id="KW-1185">Reference proteome</keyword>
<dbReference type="GeneID" id="17086181"/>
<dbReference type="Gramene" id="EME27256">
    <property type="protein sequence ID" value="EME27256"/>
    <property type="gene ID" value="Gasu_51160"/>
</dbReference>
<dbReference type="KEGG" id="gsl:Gasu_51160"/>
<name>M2VVK6_GALSU</name>
<organism evidence="1 2">
    <name type="scientific">Galdieria sulphuraria</name>
    <name type="common">Red alga</name>
    <dbReference type="NCBI Taxonomy" id="130081"/>
    <lineage>
        <taxon>Eukaryota</taxon>
        <taxon>Rhodophyta</taxon>
        <taxon>Bangiophyceae</taxon>
        <taxon>Galdieriales</taxon>
        <taxon>Galdieriaceae</taxon>
        <taxon>Galdieria</taxon>
    </lineage>
</organism>
<accession>M2VVK6</accession>
<reference evidence="2" key="1">
    <citation type="journal article" date="2013" name="Science">
        <title>Gene transfer from bacteria and archaea facilitated evolution of an extremophilic eukaryote.</title>
        <authorList>
            <person name="Schonknecht G."/>
            <person name="Chen W.H."/>
            <person name="Ternes C.M."/>
            <person name="Barbier G.G."/>
            <person name="Shrestha R.P."/>
            <person name="Stanke M."/>
            <person name="Brautigam A."/>
            <person name="Baker B.J."/>
            <person name="Banfield J.F."/>
            <person name="Garavito R.M."/>
            <person name="Carr K."/>
            <person name="Wilkerson C."/>
            <person name="Rensing S.A."/>
            <person name="Gagneul D."/>
            <person name="Dickenson N.E."/>
            <person name="Oesterhelt C."/>
            <person name="Lercher M.J."/>
            <person name="Weber A.P."/>
        </authorList>
    </citation>
    <scope>NUCLEOTIDE SEQUENCE [LARGE SCALE GENOMIC DNA]</scope>
    <source>
        <strain evidence="2">074W</strain>
    </source>
</reference>
<gene>
    <name evidence="1" type="ORF">Gasu_51160</name>
</gene>
<proteinExistence type="predicted"/>
<dbReference type="Proteomes" id="UP000030680">
    <property type="component" value="Unassembled WGS sequence"/>
</dbReference>
<dbReference type="EMBL" id="KB454534">
    <property type="protein sequence ID" value="EME27256.1"/>
    <property type="molecule type" value="Genomic_DNA"/>
</dbReference>
<evidence type="ECO:0000313" key="2">
    <source>
        <dbReference type="Proteomes" id="UP000030680"/>
    </source>
</evidence>
<dbReference type="AlphaFoldDB" id="M2VVK6"/>
<protein>
    <submittedName>
        <fullName evidence="1">Uncharacterized protein</fullName>
    </submittedName>
</protein>
<evidence type="ECO:0000313" key="1">
    <source>
        <dbReference type="EMBL" id="EME27256.1"/>
    </source>
</evidence>